<dbReference type="Proteomes" id="UP000036987">
    <property type="component" value="Unassembled WGS sequence"/>
</dbReference>
<dbReference type="STRING" id="29655.A0A0K9PSK3"/>
<evidence type="ECO:0000256" key="2">
    <source>
        <dbReference type="SAM" id="MobiDB-lite"/>
    </source>
</evidence>
<dbReference type="PANTHER" id="PTHR35468">
    <property type="entry name" value="MYOSIN-LIKE PROTEIN"/>
    <property type="match status" value="1"/>
</dbReference>
<proteinExistence type="predicted"/>
<feature type="region of interest" description="Disordered" evidence="2">
    <location>
        <begin position="1"/>
        <end position="83"/>
    </location>
</feature>
<accession>A0A0K9PSK3</accession>
<protein>
    <submittedName>
        <fullName evidence="3">Uncharacterized protein</fullName>
    </submittedName>
</protein>
<sequence length="523" mass="59662">MKSAAASIATSNHHSHFKKKQNNTGGEEPTGPKVENSRKTPIKSKWQPPIHSTPPRIQYLSHSTRRRSRPSATISSSSSSAAAPITNISKAEYQKSPPLSPCTERLETLFDQERSLDQLGKDELLPETEFTTSGTPSNGGSEIEKCRIRDETLRNECNFLKTERVLGSLVSARRKIDGNETVDMTMEEQEVLTIATRRHGGQKEAEIGWSNFDRKALLLRRRLQEINVREMMPKDKEKKVATVMSVVDHGDDHNNHDRNHDDLVKQSLQSISDISNSLTTPTTITTLPEVEMLRRKMEIVSKGMLEKIEAYGSLLTTTATSSRSARIARKGAIALSKAVKVAASSGHRHHQQREECWEKCKEVVRRIMEEVKVETEQWGDMQEMLKQVREEMDDLHCSRDFWERCAIQSNHKLRSTNTKVGLSFFSSLLGNYYLLSRSSDEILIWIAQVMEWTQRARSSEQRAAELQRQVMELQSEVEELKEERSAVALRKEKLRCTPSSSQQRRRPLREICNLTTVKTNRNL</sequence>
<name>A0A0K9PSK3_ZOSMR</name>
<organism evidence="3 4">
    <name type="scientific">Zostera marina</name>
    <name type="common">Eelgrass</name>
    <dbReference type="NCBI Taxonomy" id="29655"/>
    <lineage>
        <taxon>Eukaryota</taxon>
        <taxon>Viridiplantae</taxon>
        <taxon>Streptophyta</taxon>
        <taxon>Embryophyta</taxon>
        <taxon>Tracheophyta</taxon>
        <taxon>Spermatophyta</taxon>
        <taxon>Magnoliopsida</taxon>
        <taxon>Liliopsida</taxon>
        <taxon>Zosteraceae</taxon>
        <taxon>Zostera</taxon>
    </lineage>
</organism>
<keyword evidence="1" id="KW-0175">Coiled coil</keyword>
<reference evidence="4" key="1">
    <citation type="journal article" date="2016" name="Nature">
        <title>The genome of the seagrass Zostera marina reveals angiosperm adaptation to the sea.</title>
        <authorList>
            <person name="Olsen J.L."/>
            <person name="Rouze P."/>
            <person name="Verhelst B."/>
            <person name="Lin Y.-C."/>
            <person name="Bayer T."/>
            <person name="Collen J."/>
            <person name="Dattolo E."/>
            <person name="De Paoli E."/>
            <person name="Dittami S."/>
            <person name="Maumus F."/>
            <person name="Michel G."/>
            <person name="Kersting A."/>
            <person name="Lauritano C."/>
            <person name="Lohaus R."/>
            <person name="Toepel M."/>
            <person name="Tonon T."/>
            <person name="Vanneste K."/>
            <person name="Amirebrahimi M."/>
            <person name="Brakel J."/>
            <person name="Bostroem C."/>
            <person name="Chovatia M."/>
            <person name="Grimwood J."/>
            <person name="Jenkins J.W."/>
            <person name="Jueterbock A."/>
            <person name="Mraz A."/>
            <person name="Stam W.T."/>
            <person name="Tice H."/>
            <person name="Bornberg-Bauer E."/>
            <person name="Green P.J."/>
            <person name="Pearson G.A."/>
            <person name="Procaccini G."/>
            <person name="Duarte C.M."/>
            <person name="Schmutz J."/>
            <person name="Reusch T.B.H."/>
            <person name="Van de Peer Y."/>
        </authorList>
    </citation>
    <scope>NUCLEOTIDE SEQUENCE [LARGE SCALE GENOMIC DNA]</scope>
    <source>
        <strain evidence="4">cv. Finnish</strain>
    </source>
</reference>
<dbReference type="AlphaFoldDB" id="A0A0K9PSK3"/>
<feature type="compositionally biased region" description="Low complexity" evidence="2">
    <location>
        <begin position="70"/>
        <end position="83"/>
    </location>
</feature>
<feature type="coiled-coil region" evidence="1">
    <location>
        <begin position="449"/>
        <end position="497"/>
    </location>
</feature>
<dbReference type="PANTHER" id="PTHR35468:SF1">
    <property type="entry name" value="MYOSIN-LIKE PROTEIN"/>
    <property type="match status" value="1"/>
</dbReference>
<dbReference type="OrthoDB" id="1921697at2759"/>
<gene>
    <name evidence="3" type="ORF">ZOSMA_185G00110</name>
</gene>
<keyword evidence="4" id="KW-1185">Reference proteome</keyword>
<evidence type="ECO:0000313" key="3">
    <source>
        <dbReference type="EMBL" id="KMZ71192.1"/>
    </source>
</evidence>
<evidence type="ECO:0000256" key="1">
    <source>
        <dbReference type="SAM" id="Coils"/>
    </source>
</evidence>
<feature type="region of interest" description="Disordered" evidence="2">
    <location>
        <begin position="120"/>
        <end position="143"/>
    </location>
</feature>
<feature type="compositionally biased region" description="Polar residues" evidence="2">
    <location>
        <begin position="129"/>
        <end position="140"/>
    </location>
</feature>
<dbReference type="EMBL" id="LFYR01000684">
    <property type="protein sequence ID" value="KMZ71192.1"/>
    <property type="molecule type" value="Genomic_DNA"/>
</dbReference>
<comment type="caution">
    <text evidence="3">The sequence shown here is derived from an EMBL/GenBank/DDBJ whole genome shotgun (WGS) entry which is preliminary data.</text>
</comment>
<evidence type="ECO:0000313" key="4">
    <source>
        <dbReference type="Proteomes" id="UP000036987"/>
    </source>
</evidence>